<dbReference type="OrthoDB" id="1317478at2"/>
<proteinExistence type="predicted"/>
<dbReference type="Pfam" id="PF14264">
    <property type="entry name" value="Glucos_trans_II"/>
    <property type="match status" value="1"/>
</dbReference>
<sequence>MKNTIDFFHRRINKLLQIIVENKTFIFLLIFISILYALPLILANTYYVDDLNRTVAGYNWNHDGRYISSVIMHILSFQSGVVFSLYPFSMMIGSVLLSLSGLIVIYSLGVRNKTILFVGSLLLTTCPFLLEILAYRFDSIPISLSVLFITLPFLFFDKRKHFFIASVLGIFLSLGLYQTTAMSYCIIICLFLIKDVWNEQYKKGLFTILWSAIAFLAAFFIYKVVLDFLDLELLQDRRGDFIFKDANLFQLLKDRYHGMIDLVKLLFKSSYKSVFLILLVLNTISLVIYFRTNVKTIVNKQLPLKLLFVVLIIFCVAIFTAGVNMFVYEPRWVPRAMIGWGFAMYLLFFPLLLNKNYRNLILSFALIPFVFYSFLLSSQLGIYLKNQDDFSDYIINLVSPKLLEHDRIKVIIKGTNKTAHRNITVNYNTMPIIYKLAPIYENNDWGWGIIRLNKFDNISSIYIGGEERNEILKNIAEYPIADRNIYYTLRIKGDIAIIDFERGEE</sequence>
<feature type="transmembrane region" description="Helical" evidence="1">
    <location>
        <begin position="91"/>
        <end position="109"/>
    </location>
</feature>
<keyword evidence="1" id="KW-1133">Transmembrane helix</keyword>
<keyword evidence="2" id="KW-0808">Transferase</keyword>
<dbReference type="InterPro" id="IPR025686">
    <property type="entry name" value="Glucos_trans_II"/>
</dbReference>
<reference evidence="3" key="1">
    <citation type="submission" date="2016-10" db="EMBL/GenBank/DDBJ databases">
        <authorList>
            <person name="Varghese N."/>
            <person name="Submissions S."/>
        </authorList>
    </citation>
    <scope>NUCLEOTIDE SEQUENCE [LARGE SCALE GENOMIC DNA]</scope>
    <source>
        <strain evidence="3">CGMCC 1.10825</strain>
    </source>
</reference>
<evidence type="ECO:0000313" key="2">
    <source>
        <dbReference type="EMBL" id="SEH86985.1"/>
    </source>
</evidence>
<feature type="transmembrane region" description="Helical" evidence="1">
    <location>
        <begin position="24"/>
        <end position="46"/>
    </location>
</feature>
<feature type="transmembrane region" description="Helical" evidence="1">
    <location>
        <begin position="332"/>
        <end position="353"/>
    </location>
</feature>
<feature type="transmembrane region" description="Helical" evidence="1">
    <location>
        <begin position="302"/>
        <end position="326"/>
    </location>
</feature>
<dbReference type="EMBL" id="FNXE01000025">
    <property type="protein sequence ID" value="SEH86985.1"/>
    <property type="molecule type" value="Genomic_DNA"/>
</dbReference>
<keyword evidence="3" id="KW-1185">Reference proteome</keyword>
<feature type="transmembrane region" description="Helical" evidence="1">
    <location>
        <begin position="360"/>
        <end position="384"/>
    </location>
</feature>
<keyword evidence="1" id="KW-0472">Membrane</keyword>
<accession>A0A1H6LF57</accession>
<protein>
    <submittedName>
        <fullName evidence="2">Glucosyl transferase GtrII</fullName>
    </submittedName>
</protein>
<evidence type="ECO:0000313" key="3">
    <source>
        <dbReference type="Proteomes" id="UP000199634"/>
    </source>
</evidence>
<feature type="transmembrane region" description="Helical" evidence="1">
    <location>
        <begin position="115"/>
        <end position="133"/>
    </location>
</feature>
<dbReference type="STRING" id="1159016.SAMN02927937_01858"/>
<dbReference type="AlphaFoldDB" id="A0A1H6LF57"/>
<feature type="transmembrane region" description="Helical" evidence="1">
    <location>
        <begin position="205"/>
        <end position="225"/>
    </location>
</feature>
<dbReference type="GO" id="GO:0016740">
    <property type="term" value="F:transferase activity"/>
    <property type="evidence" value="ECO:0007669"/>
    <property type="project" value="UniProtKB-KW"/>
</dbReference>
<dbReference type="RefSeq" id="WP_091099475.1">
    <property type="nucleotide sequence ID" value="NZ_FNXE01000025.1"/>
</dbReference>
<name>A0A1H6LF57_9FLAO</name>
<organism evidence="2 3">
    <name type="scientific">Paenimyroides marinum</name>
    <dbReference type="NCBI Taxonomy" id="1159016"/>
    <lineage>
        <taxon>Bacteria</taxon>
        <taxon>Pseudomonadati</taxon>
        <taxon>Bacteroidota</taxon>
        <taxon>Flavobacteriia</taxon>
        <taxon>Flavobacteriales</taxon>
        <taxon>Flavobacteriaceae</taxon>
        <taxon>Paenimyroides</taxon>
    </lineage>
</organism>
<evidence type="ECO:0000256" key="1">
    <source>
        <dbReference type="SAM" id="Phobius"/>
    </source>
</evidence>
<dbReference type="Proteomes" id="UP000199634">
    <property type="component" value="Unassembled WGS sequence"/>
</dbReference>
<feature type="transmembrane region" description="Helical" evidence="1">
    <location>
        <begin position="271"/>
        <end position="290"/>
    </location>
</feature>
<keyword evidence="1" id="KW-0812">Transmembrane</keyword>
<gene>
    <name evidence="2" type="ORF">SAMN02927937_01858</name>
</gene>
<feature type="transmembrane region" description="Helical" evidence="1">
    <location>
        <begin position="162"/>
        <end position="193"/>
    </location>
</feature>